<organism evidence="1 2">
    <name type="scientific">Trifolium medium</name>
    <dbReference type="NCBI Taxonomy" id="97028"/>
    <lineage>
        <taxon>Eukaryota</taxon>
        <taxon>Viridiplantae</taxon>
        <taxon>Streptophyta</taxon>
        <taxon>Embryophyta</taxon>
        <taxon>Tracheophyta</taxon>
        <taxon>Spermatophyta</taxon>
        <taxon>Magnoliopsida</taxon>
        <taxon>eudicotyledons</taxon>
        <taxon>Gunneridae</taxon>
        <taxon>Pentapetalae</taxon>
        <taxon>rosids</taxon>
        <taxon>fabids</taxon>
        <taxon>Fabales</taxon>
        <taxon>Fabaceae</taxon>
        <taxon>Papilionoideae</taxon>
        <taxon>50 kb inversion clade</taxon>
        <taxon>NPAAA clade</taxon>
        <taxon>Hologalegina</taxon>
        <taxon>IRL clade</taxon>
        <taxon>Trifolieae</taxon>
        <taxon>Trifolium</taxon>
    </lineage>
</organism>
<reference evidence="1 2" key="1">
    <citation type="journal article" date="2018" name="Front. Plant Sci.">
        <title>Red Clover (Trifolium pratense) and Zigzag Clover (T. medium) - A Picture of Genomic Similarities and Differences.</title>
        <authorList>
            <person name="Dluhosova J."/>
            <person name="Istvanek J."/>
            <person name="Nedelnik J."/>
            <person name="Repkova J."/>
        </authorList>
    </citation>
    <scope>NUCLEOTIDE SEQUENCE [LARGE SCALE GENOMIC DNA]</scope>
    <source>
        <strain evidence="2">cv. 10/8</strain>
        <tissue evidence="1">Leaf</tissue>
    </source>
</reference>
<protein>
    <submittedName>
        <fullName evidence="1">Uncharacterized protein</fullName>
    </submittedName>
</protein>
<keyword evidence="2" id="KW-1185">Reference proteome</keyword>
<dbReference type="AlphaFoldDB" id="A0A392VZ81"/>
<evidence type="ECO:0000313" key="1">
    <source>
        <dbReference type="EMBL" id="MCI93688.1"/>
    </source>
</evidence>
<evidence type="ECO:0000313" key="2">
    <source>
        <dbReference type="Proteomes" id="UP000265520"/>
    </source>
</evidence>
<sequence>MRSETTQVFKLSSVFRNGHTPLLQLHKLDHLAVPLIRRKVLGQKFSFETSP</sequence>
<feature type="non-terminal residue" evidence="1">
    <location>
        <position position="51"/>
    </location>
</feature>
<accession>A0A392VZ81</accession>
<comment type="caution">
    <text evidence="1">The sequence shown here is derived from an EMBL/GenBank/DDBJ whole genome shotgun (WGS) entry which is preliminary data.</text>
</comment>
<proteinExistence type="predicted"/>
<dbReference type="Proteomes" id="UP000265520">
    <property type="component" value="Unassembled WGS sequence"/>
</dbReference>
<name>A0A392VZ81_9FABA</name>
<dbReference type="EMBL" id="LXQA011335970">
    <property type="protein sequence ID" value="MCI93688.1"/>
    <property type="molecule type" value="Genomic_DNA"/>
</dbReference>